<protein>
    <submittedName>
        <fullName evidence="1">Uncharacterized protein</fullName>
    </submittedName>
</protein>
<accession>A0A1W0WBJ5</accession>
<dbReference type="Proteomes" id="UP000192578">
    <property type="component" value="Unassembled WGS sequence"/>
</dbReference>
<reference evidence="2" key="1">
    <citation type="submission" date="2017-01" db="EMBL/GenBank/DDBJ databases">
        <title>Comparative genomics of anhydrobiosis in the tardigrade Hypsibius dujardini.</title>
        <authorList>
            <person name="Yoshida Y."/>
            <person name="Koutsovoulos G."/>
            <person name="Laetsch D."/>
            <person name="Stevens L."/>
            <person name="Kumar S."/>
            <person name="Horikawa D."/>
            <person name="Ishino K."/>
            <person name="Komine S."/>
            <person name="Tomita M."/>
            <person name="Blaxter M."/>
            <person name="Arakawa K."/>
        </authorList>
    </citation>
    <scope>NUCLEOTIDE SEQUENCE [LARGE SCALE GENOMIC DNA]</scope>
    <source>
        <strain evidence="2">Z151</strain>
    </source>
</reference>
<proteinExistence type="predicted"/>
<evidence type="ECO:0000313" key="2">
    <source>
        <dbReference type="Proteomes" id="UP000192578"/>
    </source>
</evidence>
<sequence length="180" mass="20023">MNKIDFAEVPSPSVVKQHADIIAKLEETFDAGHQELKLALFWPYFVQMTIALHRGERTSVVKFIGKALACFGIDLESLLRCGQTGNTMFLGKDAIYSSIIATMIEKTIDINHATGGDPNIWLEVRRTVATMALLQRVAHGSSLDMIKQKFPNVPPALFDEFGGFGEARHRPFVIHVLAQE</sequence>
<gene>
    <name evidence="1" type="ORF">BV898_13192</name>
</gene>
<keyword evidence="2" id="KW-1185">Reference proteome</keyword>
<organism evidence="1 2">
    <name type="scientific">Hypsibius exemplaris</name>
    <name type="common">Freshwater tardigrade</name>
    <dbReference type="NCBI Taxonomy" id="2072580"/>
    <lineage>
        <taxon>Eukaryota</taxon>
        <taxon>Metazoa</taxon>
        <taxon>Ecdysozoa</taxon>
        <taxon>Tardigrada</taxon>
        <taxon>Eutardigrada</taxon>
        <taxon>Parachela</taxon>
        <taxon>Hypsibioidea</taxon>
        <taxon>Hypsibiidae</taxon>
        <taxon>Hypsibius</taxon>
    </lineage>
</organism>
<dbReference type="AlphaFoldDB" id="A0A1W0WBJ5"/>
<evidence type="ECO:0000313" key="1">
    <source>
        <dbReference type="EMBL" id="OQV12548.1"/>
    </source>
</evidence>
<comment type="caution">
    <text evidence="1">The sequence shown here is derived from an EMBL/GenBank/DDBJ whole genome shotgun (WGS) entry which is preliminary data.</text>
</comment>
<name>A0A1W0WBJ5_HYPEX</name>
<dbReference type="EMBL" id="MTYJ01000142">
    <property type="protein sequence ID" value="OQV12548.1"/>
    <property type="molecule type" value="Genomic_DNA"/>
</dbReference>